<sequence length="129" mass="14548">MHSDIFNVGPGEVIQVSDFKENFDLNLERDQEGREFNHKSSVTCLSVIADTCNDYARRIKQVYTILSRQEGICSLSELIAFFDQKTKDIKSNEDPSVKSKQVGDFQLQIEPKFHKIRGNATCSSIICGG</sequence>
<name>A0A5J4WBG6_9EUKA</name>
<proteinExistence type="predicted"/>
<evidence type="ECO:0000313" key="2">
    <source>
        <dbReference type="Proteomes" id="UP000324800"/>
    </source>
</evidence>
<organism evidence="1 2">
    <name type="scientific">Streblomastix strix</name>
    <dbReference type="NCBI Taxonomy" id="222440"/>
    <lineage>
        <taxon>Eukaryota</taxon>
        <taxon>Metamonada</taxon>
        <taxon>Preaxostyla</taxon>
        <taxon>Oxymonadida</taxon>
        <taxon>Streblomastigidae</taxon>
        <taxon>Streblomastix</taxon>
    </lineage>
</organism>
<dbReference type="AlphaFoldDB" id="A0A5J4WBG6"/>
<dbReference type="Proteomes" id="UP000324800">
    <property type="component" value="Unassembled WGS sequence"/>
</dbReference>
<accession>A0A5J4WBG6</accession>
<dbReference type="OrthoDB" id="5593919at2759"/>
<gene>
    <name evidence="1" type="ORF">EZS28_012774</name>
</gene>
<comment type="caution">
    <text evidence="1">The sequence shown here is derived from an EMBL/GenBank/DDBJ whole genome shotgun (WGS) entry which is preliminary data.</text>
</comment>
<dbReference type="EMBL" id="SNRW01002791">
    <property type="protein sequence ID" value="KAA6391699.1"/>
    <property type="molecule type" value="Genomic_DNA"/>
</dbReference>
<evidence type="ECO:0000313" key="1">
    <source>
        <dbReference type="EMBL" id="KAA6391699.1"/>
    </source>
</evidence>
<protein>
    <submittedName>
        <fullName evidence="1">Uncharacterized protein</fullName>
    </submittedName>
</protein>
<reference evidence="1 2" key="1">
    <citation type="submission" date="2019-03" db="EMBL/GenBank/DDBJ databases">
        <title>Single cell metagenomics reveals metabolic interactions within the superorganism composed of flagellate Streblomastix strix and complex community of Bacteroidetes bacteria on its surface.</title>
        <authorList>
            <person name="Treitli S.C."/>
            <person name="Kolisko M."/>
            <person name="Husnik F."/>
            <person name="Keeling P."/>
            <person name="Hampl V."/>
        </authorList>
    </citation>
    <scope>NUCLEOTIDE SEQUENCE [LARGE SCALE GENOMIC DNA]</scope>
    <source>
        <strain evidence="1">ST1C</strain>
    </source>
</reference>